<dbReference type="Pfam" id="PF04110">
    <property type="entry name" value="APG12"/>
    <property type="match status" value="1"/>
</dbReference>
<reference evidence="8" key="1">
    <citation type="journal article" date="2020" name="Phytopathology">
        <title>Genome sequence and comparative analysis of Colletotrichum gloeosporioides isolated from Liriodendron leaves.</title>
        <authorList>
            <person name="Fu F.F."/>
            <person name="Hao Z."/>
            <person name="Wang P."/>
            <person name="Lu Y."/>
            <person name="Xue L.J."/>
            <person name="Wei G."/>
            <person name="Tian Y."/>
            <person name="Baishi H."/>
            <person name="Xu H."/>
            <person name="Shi J."/>
            <person name="Cheng T."/>
            <person name="Wang G."/>
            <person name="Yi Y."/>
            <person name="Chen J."/>
        </authorList>
    </citation>
    <scope>NUCLEOTIDE SEQUENCE</scope>
    <source>
        <strain evidence="8">Lc1</strain>
    </source>
</reference>
<keyword evidence="6" id="KW-0813">Transport</keyword>
<feature type="region of interest" description="Disordered" evidence="7">
    <location>
        <begin position="1"/>
        <end position="69"/>
    </location>
</feature>
<proteinExistence type="inferred from homology"/>
<sequence>MDAMTKASQPLSTPTRKDAVKSQTQGSYKHRITPPSSLKMADSPASPGIPRSDSASPTPATIPDRSASPEIPLTMSASAILTAQPRDVASALASAGGYASEKVVVKFKPVGNAPALAMAVAKISSTQTFSTVIWYLRKRLKLRDAENVFCYVNDSFAPSLDEIVGNLHNCFKDSTGQLVISYAMNPAFG</sequence>
<organism evidence="8 9">
    <name type="scientific">Colletotrichum gloeosporioides</name>
    <name type="common">Anthracnose fungus</name>
    <name type="synonym">Glomerella cingulata</name>
    <dbReference type="NCBI Taxonomy" id="474922"/>
    <lineage>
        <taxon>Eukaryota</taxon>
        <taxon>Fungi</taxon>
        <taxon>Dikarya</taxon>
        <taxon>Ascomycota</taxon>
        <taxon>Pezizomycotina</taxon>
        <taxon>Sordariomycetes</taxon>
        <taxon>Hypocreomycetidae</taxon>
        <taxon>Glomerellales</taxon>
        <taxon>Glomerellaceae</taxon>
        <taxon>Colletotrichum</taxon>
        <taxon>Colletotrichum gloeosporioides species complex</taxon>
    </lineage>
</organism>
<keyword evidence="9" id="KW-1185">Reference proteome</keyword>
<evidence type="ECO:0000313" key="8">
    <source>
        <dbReference type="EMBL" id="KAF3801635.1"/>
    </source>
</evidence>
<keyword evidence="4 6" id="KW-0833">Ubl conjugation pathway</keyword>
<dbReference type="GO" id="GO:0000422">
    <property type="term" value="P:autophagy of mitochondrion"/>
    <property type="evidence" value="ECO:0007669"/>
    <property type="project" value="TreeGrafter"/>
</dbReference>
<dbReference type="GO" id="GO:0097352">
    <property type="term" value="P:autophagosome maturation"/>
    <property type="evidence" value="ECO:0007669"/>
    <property type="project" value="TreeGrafter"/>
</dbReference>
<dbReference type="Proteomes" id="UP000613401">
    <property type="component" value="Unassembled WGS sequence"/>
</dbReference>
<accession>A0A8H4FGX3</accession>
<evidence type="ECO:0000256" key="1">
    <source>
        <dbReference type="ARBA" id="ARBA00007778"/>
    </source>
</evidence>
<dbReference type="InterPro" id="IPR029071">
    <property type="entry name" value="Ubiquitin-like_domsf"/>
</dbReference>
<evidence type="ECO:0000256" key="5">
    <source>
        <dbReference type="ARBA" id="ARBA00023006"/>
    </source>
</evidence>
<dbReference type="EMBL" id="WVTB01000066">
    <property type="protein sequence ID" value="KAF3801635.1"/>
    <property type="molecule type" value="Genomic_DNA"/>
</dbReference>
<dbReference type="GO" id="GO:0000045">
    <property type="term" value="P:autophagosome assembly"/>
    <property type="evidence" value="ECO:0007669"/>
    <property type="project" value="InterPro"/>
</dbReference>
<dbReference type="PANTHER" id="PTHR13385:SF0">
    <property type="entry name" value="UBIQUITIN-LIKE PROTEIN ATG12"/>
    <property type="match status" value="1"/>
</dbReference>
<name>A0A8H4FGX3_COLGL</name>
<dbReference type="GO" id="GO:0061723">
    <property type="term" value="P:glycophagy"/>
    <property type="evidence" value="ECO:0007669"/>
    <property type="project" value="TreeGrafter"/>
</dbReference>
<comment type="subunit">
    <text evidence="6">Forms a conjugate with ATG5.</text>
</comment>
<reference evidence="8" key="2">
    <citation type="submission" date="2020-03" db="EMBL/GenBank/DDBJ databases">
        <authorList>
            <person name="Fu F.-F."/>
            <person name="Chen J."/>
        </authorList>
    </citation>
    <scope>NUCLEOTIDE SEQUENCE</scope>
    <source>
        <strain evidence="8">Lc1</strain>
    </source>
</reference>
<dbReference type="InterPro" id="IPR007242">
    <property type="entry name" value="Atg12"/>
</dbReference>
<dbReference type="GeneID" id="69021959"/>
<keyword evidence="6" id="KW-0653">Protein transport</keyword>
<keyword evidence="6" id="KW-0472">Membrane</keyword>
<dbReference type="GO" id="GO:0034727">
    <property type="term" value="P:piecemeal microautophagy of the nucleus"/>
    <property type="evidence" value="ECO:0007669"/>
    <property type="project" value="TreeGrafter"/>
</dbReference>
<evidence type="ECO:0000256" key="4">
    <source>
        <dbReference type="ARBA" id="ARBA00022786"/>
    </source>
</evidence>
<dbReference type="GO" id="GO:0000421">
    <property type="term" value="C:autophagosome membrane"/>
    <property type="evidence" value="ECO:0007669"/>
    <property type="project" value="TreeGrafter"/>
</dbReference>
<comment type="function">
    <text evidence="6">Ubiquitin-like protein involved in cytoplasm to vacuole transport (Cvt), autophagy vesicles formation, mitophagy, and nucleophagy.</text>
</comment>
<evidence type="ECO:0000256" key="6">
    <source>
        <dbReference type="RuleBase" id="RU361201"/>
    </source>
</evidence>
<keyword evidence="5 6" id="KW-0072">Autophagy</keyword>
<dbReference type="GO" id="GO:0019776">
    <property type="term" value="F:Atg8-family ligase activity"/>
    <property type="evidence" value="ECO:0007669"/>
    <property type="project" value="TreeGrafter"/>
</dbReference>
<comment type="subcellular location">
    <subcellularLocation>
        <location evidence="6">Preautophagosomal structure membrane</location>
        <topology evidence="6">Peripheral membrane protein</topology>
    </subcellularLocation>
</comment>
<evidence type="ECO:0000256" key="2">
    <source>
        <dbReference type="ARBA" id="ARBA00015875"/>
    </source>
</evidence>
<dbReference type="SUPFAM" id="SSF54236">
    <property type="entry name" value="Ubiquitin-like"/>
    <property type="match status" value="1"/>
</dbReference>
<dbReference type="CDD" id="cd01612">
    <property type="entry name" value="Ubl_ATG12"/>
    <property type="match status" value="1"/>
</dbReference>
<dbReference type="AlphaFoldDB" id="A0A8H4FGX3"/>
<keyword evidence="3 6" id="KW-1017">Isopeptide bond</keyword>
<dbReference type="GO" id="GO:0034045">
    <property type="term" value="C:phagophore assembly site membrane"/>
    <property type="evidence" value="ECO:0007669"/>
    <property type="project" value="UniProtKB-SubCell"/>
</dbReference>
<dbReference type="GO" id="GO:0015031">
    <property type="term" value="P:protein transport"/>
    <property type="evidence" value="ECO:0007669"/>
    <property type="project" value="UniProtKB-KW"/>
</dbReference>
<protein>
    <recommendedName>
        <fullName evidence="2 6">Ubiquitin-like protein ATG12</fullName>
    </recommendedName>
</protein>
<comment type="similarity">
    <text evidence="1 6">Belongs to the ATG12 family.</text>
</comment>
<evidence type="ECO:0000256" key="3">
    <source>
        <dbReference type="ARBA" id="ARBA00022499"/>
    </source>
</evidence>
<comment type="caution">
    <text evidence="8">The sequence shown here is derived from an EMBL/GenBank/DDBJ whole genome shotgun (WGS) entry which is preliminary data.</text>
</comment>
<dbReference type="RefSeq" id="XP_045260794.1">
    <property type="nucleotide sequence ID" value="XM_045414672.1"/>
</dbReference>
<dbReference type="GO" id="GO:0034274">
    <property type="term" value="C:Atg12-Atg5-Atg16 complex"/>
    <property type="evidence" value="ECO:0007669"/>
    <property type="project" value="TreeGrafter"/>
</dbReference>
<evidence type="ECO:0000313" key="9">
    <source>
        <dbReference type="Proteomes" id="UP000613401"/>
    </source>
</evidence>
<evidence type="ECO:0000256" key="7">
    <source>
        <dbReference type="SAM" id="MobiDB-lite"/>
    </source>
</evidence>
<gene>
    <name evidence="8" type="ORF">GCG54_00014851</name>
</gene>
<feature type="compositionally biased region" description="Polar residues" evidence="7">
    <location>
        <begin position="1"/>
        <end position="14"/>
    </location>
</feature>
<dbReference type="Gene3D" id="3.10.20.90">
    <property type="entry name" value="Phosphatidylinositol 3-kinase Catalytic Subunit, Chain A, domain 1"/>
    <property type="match status" value="1"/>
</dbReference>
<dbReference type="PANTHER" id="PTHR13385">
    <property type="entry name" value="AUTOPHAGY PROTEIN 12"/>
    <property type="match status" value="1"/>
</dbReference>